<evidence type="ECO:0000256" key="8">
    <source>
        <dbReference type="SAM" id="MobiDB-lite"/>
    </source>
</evidence>
<dbReference type="Pfam" id="PF00172">
    <property type="entry name" value="Zn_clus"/>
    <property type="match status" value="1"/>
</dbReference>
<dbReference type="Gene3D" id="4.10.240.10">
    <property type="entry name" value="Zn(2)-C6 fungal-type DNA-binding domain"/>
    <property type="match status" value="1"/>
</dbReference>
<dbReference type="GO" id="GO:0008270">
    <property type="term" value="F:zinc ion binding"/>
    <property type="evidence" value="ECO:0007669"/>
    <property type="project" value="InterPro"/>
</dbReference>
<dbReference type="PROSITE" id="PS50048">
    <property type="entry name" value="ZN2_CY6_FUNGAL_2"/>
    <property type="match status" value="1"/>
</dbReference>
<organism evidence="10 11">
    <name type="scientific">Botryosphaeria dothidea</name>
    <dbReference type="NCBI Taxonomy" id="55169"/>
    <lineage>
        <taxon>Eukaryota</taxon>
        <taxon>Fungi</taxon>
        <taxon>Dikarya</taxon>
        <taxon>Ascomycota</taxon>
        <taxon>Pezizomycotina</taxon>
        <taxon>Dothideomycetes</taxon>
        <taxon>Dothideomycetes incertae sedis</taxon>
        <taxon>Botryosphaeriales</taxon>
        <taxon>Botryosphaeriaceae</taxon>
        <taxon>Botryosphaeria</taxon>
    </lineage>
</organism>
<sequence length="277" mass="29556">MPQPFDSSNNTFGQPLVGPSGARGSVRPIVSAAAAGSDHFARRDSLPLQRPRPPKRSNITPVACQPCQQRKHKCDGARPVCTPCVVKKRSDCAYDAAGDQRRTSSLKQRIRDLETQVDDLRDIITSIGCADDSTTAAALAHQLAHARFRTTAEVARSLRRNEDLQSASTLATVSKQTVKSAAHGDVTATNAPEASPSSAATGDSIEFDGFAETPATSWAADVAHVDPTLLQDGTHDTSIEASMFFWPPDVPSGSMFIDPMYPMQPGFNDCMGSEDAA</sequence>
<feature type="region of interest" description="Disordered" evidence="8">
    <location>
        <begin position="1"/>
        <end position="61"/>
    </location>
</feature>
<dbReference type="GO" id="GO:0005634">
    <property type="term" value="C:nucleus"/>
    <property type="evidence" value="ECO:0007669"/>
    <property type="project" value="UniProtKB-SubCell"/>
</dbReference>
<evidence type="ECO:0000313" key="10">
    <source>
        <dbReference type="EMBL" id="KAF4307326.1"/>
    </source>
</evidence>
<feature type="compositionally biased region" description="Polar residues" evidence="8">
    <location>
        <begin position="187"/>
        <end position="201"/>
    </location>
</feature>
<keyword evidence="2" id="KW-0479">Metal-binding</keyword>
<evidence type="ECO:0000256" key="7">
    <source>
        <dbReference type="ARBA" id="ARBA00023242"/>
    </source>
</evidence>
<dbReference type="GO" id="GO:0003677">
    <property type="term" value="F:DNA binding"/>
    <property type="evidence" value="ECO:0007669"/>
    <property type="project" value="UniProtKB-KW"/>
</dbReference>
<accession>A0A8H4ITQ7</accession>
<feature type="domain" description="Zn(2)-C6 fungal-type" evidence="9">
    <location>
        <begin position="63"/>
        <end position="94"/>
    </location>
</feature>
<dbReference type="InterPro" id="IPR001138">
    <property type="entry name" value="Zn2Cys6_DnaBD"/>
</dbReference>
<evidence type="ECO:0000313" key="11">
    <source>
        <dbReference type="Proteomes" id="UP000572817"/>
    </source>
</evidence>
<evidence type="ECO:0000259" key="9">
    <source>
        <dbReference type="PROSITE" id="PS50048"/>
    </source>
</evidence>
<proteinExistence type="predicted"/>
<evidence type="ECO:0000256" key="3">
    <source>
        <dbReference type="ARBA" id="ARBA00022833"/>
    </source>
</evidence>
<comment type="subcellular location">
    <subcellularLocation>
        <location evidence="1">Nucleus</location>
    </subcellularLocation>
</comment>
<reference evidence="10" key="1">
    <citation type="submission" date="2020-04" db="EMBL/GenBank/DDBJ databases">
        <title>Genome Assembly and Annotation of Botryosphaeria dothidea sdau 11-99, a Latent Pathogen of Apple Fruit Ring Rot in China.</title>
        <authorList>
            <person name="Yu C."/>
            <person name="Diao Y."/>
            <person name="Lu Q."/>
            <person name="Zhao J."/>
            <person name="Cui S."/>
            <person name="Peng C."/>
            <person name="He B."/>
            <person name="Liu H."/>
        </authorList>
    </citation>
    <scope>NUCLEOTIDE SEQUENCE [LARGE SCALE GENOMIC DNA]</scope>
    <source>
        <strain evidence="10">Sdau11-99</strain>
    </source>
</reference>
<gene>
    <name evidence="10" type="ORF">GTA08_BOTSDO05454</name>
</gene>
<dbReference type="SMART" id="SM00066">
    <property type="entry name" value="GAL4"/>
    <property type="match status" value="1"/>
</dbReference>
<protein>
    <recommendedName>
        <fullName evidence="9">Zn(2)-C6 fungal-type domain-containing protein</fullName>
    </recommendedName>
</protein>
<dbReference type="SUPFAM" id="SSF57701">
    <property type="entry name" value="Zn2/Cys6 DNA-binding domain"/>
    <property type="match status" value="1"/>
</dbReference>
<evidence type="ECO:0000256" key="4">
    <source>
        <dbReference type="ARBA" id="ARBA00023015"/>
    </source>
</evidence>
<dbReference type="AlphaFoldDB" id="A0A8H4ITQ7"/>
<evidence type="ECO:0000256" key="1">
    <source>
        <dbReference type="ARBA" id="ARBA00004123"/>
    </source>
</evidence>
<comment type="caution">
    <text evidence="10">The sequence shown here is derived from an EMBL/GenBank/DDBJ whole genome shotgun (WGS) entry which is preliminary data.</text>
</comment>
<dbReference type="CDD" id="cd00067">
    <property type="entry name" value="GAL4"/>
    <property type="match status" value="1"/>
</dbReference>
<dbReference type="EMBL" id="WWBZ02000033">
    <property type="protein sequence ID" value="KAF4307326.1"/>
    <property type="molecule type" value="Genomic_DNA"/>
</dbReference>
<keyword evidence="5" id="KW-0238">DNA-binding</keyword>
<name>A0A8H4ITQ7_9PEZI</name>
<evidence type="ECO:0000256" key="2">
    <source>
        <dbReference type="ARBA" id="ARBA00022723"/>
    </source>
</evidence>
<dbReference type="GO" id="GO:0000981">
    <property type="term" value="F:DNA-binding transcription factor activity, RNA polymerase II-specific"/>
    <property type="evidence" value="ECO:0007669"/>
    <property type="project" value="InterPro"/>
</dbReference>
<dbReference type="PANTHER" id="PTHR31313:SF81">
    <property type="entry name" value="TY1 ENHANCER ACTIVATOR"/>
    <property type="match status" value="1"/>
</dbReference>
<keyword evidence="6" id="KW-0804">Transcription</keyword>
<feature type="compositionally biased region" description="Polar residues" evidence="8">
    <location>
        <begin position="164"/>
        <end position="179"/>
    </location>
</feature>
<dbReference type="InterPro" id="IPR036864">
    <property type="entry name" value="Zn2-C6_fun-type_DNA-bd_sf"/>
</dbReference>
<feature type="compositionally biased region" description="Polar residues" evidence="8">
    <location>
        <begin position="1"/>
        <end position="13"/>
    </location>
</feature>
<evidence type="ECO:0000256" key="6">
    <source>
        <dbReference type="ARBA" id="ARBA00023163"/>
    </source>
</evidence>
<feature type="region of interest" description="Disordered" evidence="8">
    <location>
        <begin position="159"/>
        <end position="205"/>
    </location>
</feature>
<keyword evidence="3" id="KW-0862">Zinc</keyword>
<dbReference type="OrthoDB" id="10261408at2759"/>
<evidence type="ECO:0000256" key="5">
    <source>
        <dbReference type="ARBA" id="ARBA00023125"/>
    </source>
</evidence>
<dbReference type="Proteomes" id="UP000572817">
    <property type="component" value="Unassembled WGS sequence"/>
</dbReference>
<keyword evidence="11" id="KW-1185">Reference proteome</keyword>
<dbReference type="InterPro" id="IPR051615">
    <property type="entry name" value="Transcr_Regulatory_Elem"/>
</dbReference>
<keyword evidence="4" id="KW-0805">Transcription regulation</keyword>
<dbReference type="PANTHER" id="PTHR31313">
    <property type="entry name" value="TY1 ENHANCER ACTIVATOR"/>
    <property type="match status" value="1"/>
</dbReference>
<keyword evidence="7" id="KW-0539">Nucleus</keyword>